<comment type="caution">
    <text evidence="5">The sequence shown here is derived from an EMBL/GenBank/DDBJ whole genome shotgun (WGS) entry which is preliminary data.</text>
</comment>
<dbReference type="SUPFAM" id="SSF52540">
    <property type="entry name" value="P-loop containing nucleoside triphosphate hydrolases"/>
    <property type="match status" value="1"/>
</dbReference>
<reference evidence="5 6" key="1">
    <citation type="submission" date="2022-02" db="EMBL/GenBank/DDBJ databases">
        <title>Uncovering new skin microbiome diversity through culturing and metagenomics.</title>
        <authorList>
            <person name="Conlan S."/>
            <person name="Deming C."/>
            <person name="Nisc Comparative Sequencing Program N."/>
            <person name="Segre J.A."/>
        </authorList>
    </citation>
    <scope>NUCLEOTIDE SEQUENCE [LARGE SCALE GENOMIC DNA]</scope>
    <source>
        <strain evidence="5 6">ACRQZ</strain>
    </source>
</reference>
<dbReference type="InterPro" id="IPR050206">
    <property type="entry name" value="FtsK/SpoIIIE/SftA"/>
</dbReference>
<dbReference type="EMBL" id="JAKRCV010000015">
    <property type="protein sequence ID" value="MCG7321622.1"/>
    <property type="molecule type" value="Genomic_DNA"/>
</dbReference>
<dbReference type="PANTHER" id="PTHR22683">
    <property type="entry name" value="SPORULATION PROTEIN RELATED"/>
    <property type="match status" value="1"/>
</dbReference>
<dbReference type="PROSITE" id="PS50901">
    <property type="entry name" value="FTSK"/>
    <property type="match status" value="1"/>
</dbReference>
<evidence type="ECO:0000313" key="5">
    <source>
        <dbReference type="EMBL" id="MCG7321622.1"/>
    </source>
</evidence>
<dbReference type="InterPro" id="IPR002543">
    <property type="entry name" value="FtsK_dom"/>
</dbReference>
<keyword evidence="1 3" id="KW-0547">Nucleotide-binding</keyword>
<dbReference type="PANTHER" id="PTHR22683:SF41">
    <property type="entry name" value="DNA TRANSLOCASE FTSK"/>
    <property type="match status" value="1"/>
</dbReference>
<sequence length="309" mass="32855">MDKLTLRMAPGQTLADVTKACPALASTLTAHSGTARDGGRPRWVVLDVLRRDPLTAERTSTDPARLPATGPVVLGVDEYGEDFTLDPYTTPHAAMQGATRSGKSSTCYTFLGALAYRLDVVVTGVDPSGILLDPFTHGRGAGYIATGTRPEDLDRAVSVLRYLVSLMDDRVRDLLAQQRYKLDTYTPAVPAVWVVLEEYPGLLATARALDADRGSKAGQKIAPALEAAVGRLVKEGAKVGVLVLVLAQRMSAEAIKTDDRMNLGLRATLRVDNGDAVGMLHDGLDRHAIEQVRSFAPGVALAEAPGTGL</sequence>
<protein>
    <recommendedName>
        <fullName evidence="4">FtsK domain-containing protein</fullName>
    </recommendedName>
</protein>
<feature type="domain" description="FtsK" evidence="4">
    <location>
        <begin position="80"/>
        <end position="278"/>
    </location>
</feature>
<dbReference type="InterPro" id="IPR027417">
    <property type="entry name" value="P-loop_NTPase"/>
</dbReference>
<organism evidence="5 6">
    <name type="scientific">Arsenicicoccus bolidensis</name>
    <dbReference type="NCBI Taxonomy" id="229480"/>
    <lineage>
        <taxon>Bacteria</taxon>
        <taxon>Bacillati</taxon>
        <taxon>Actinomycetota</taxon>
        <taxon>Actinomycetes</taxon>
        <taxon>Micrococcales</taxon>
        <taxon>Intrasporangiaceae</taxon>
        <taxon>Arsenicicoccus</taxon>
    </lineage>
</organism>
<name>A0ABS9Q181_9MICO</name>
<feature type="binding site" evidence="3">
    <location>
        <begin position="97"/>
        <end position="104"/>
    </location>
    <ligand>
        <name>ATP</name>
        <dbReference type="ChEBI" id="CHEBI:30616"/>
    </ligand>
</feature>
<accession>A0ABS9Q181</accession>
<dbReference type="Pfam" id="PF01580">
    <property type="entry name" value="FtsK_SpoIIIE"/>
    <property type="match status" value="1"/>
</dbReference>
<keyword evidence="2 3" id="KW-0067">ATP-binding</keyword>
<dbReference type="Proteomes" id="UP001521931">
    <property type="component" value="Unassembled WGS sequence"/>
</dbReference>
<evidence type="ECO:0000256" key="3">
    <source>
        <dbReference type="PROSITE-ProRule" id="PRU00289"/>
    </source>
</evidence>
<evidence type="ECO:0000256" key="2">
    <source>
        <dbReference type="ARBA" id="ARBA00022840"/>
    </source>
</evidence>
<gene>
    <name evidence="5" type="ORF">MHL29_06910</name>
</gene>
<keyword evidence="6" id="KW-1185">Reference proteome</keyword>
<proteinExistence type="predicted"/>
<evidence type="ECO:0000256" key="1">
    <source>
        <dbReference type="ARBA" id="ARBA00022741"/>
    </source>
</evidence>
<evidence type="ECO:0000259" key="4">
    <source>
        <dbReference type="PROSITE" id="PS50901"/>
    </source>
</evidence>
<evidence type="ECO:0000313" key="6">
    <source>
        <dbReference type="Proteomes" id="UP001521931"/>
    </source>
</evidence>
<dbReference type="Gene3D" id="3.40.50.300">
    <property type="entry name" value="P-loop containing nucleotide triphosphate hydrolases"/>
    <property type="match status" value="1"/>
</dbReference>